<keyword evidence="2" id="KW-1185">Reference proteome</keyword>
<sequence length="85" mass="9505">MTGMSLQINIHTIRIAEVNTGSAVAIGNNYFIGWQTYNKMNNGFDRLNGDRNVMADASFEVNDPDCQDMICNERQNAPSSRALFD</sequence>
<dbReference type="AlphaFoldDB" id="A0A1I6DTT3"/>
<dbReference type="OrthoDB" id="1809291at2"/>
<gene>
    <name evidence="1" type="ORF">SAMN05660706_11742</name>
</gene>
<dbReference type="STRING" id="39060.SAMN05660706_11742"/>
<reference evidence="2" key="1">
    <citation type="submission" date="2016-10" db="EMBL/GenBank/DDBJ databases">
        <authorList>
            <person name="Varghese N."/>
            <person name="Submissions S."/>
        </authorList>
    </citation>
    <scope>NUCLEOTIDE SEQUENCE [LARGE SCALE GENOMIC DNA]</scope>
    <source>
        <strain evidence="2">DSM 3669</strain>
    </source>
</reference>
<dbReference type="Proteomes" id="UP000199584">
    <property type="component" value="Unassembled WGS sequence"/>
</dbReference>
<dbReference type="EMBL" id="FOYM01000017">
    <property type="protein sequence ID" value="SFR08718.1"/>
    <property type="molecule type" value="Genomic_DNA"/>
</dbReference>
<evidence type="ECO:0000313" key="1">
    <source>
        <dbReference type="EMBL" id="SFR08718.1"/>
    </source>
</evidence>
<accession>A0A1I6DTT3</accession>
<name>A0A1I6DTT3_9FIRM</name>
<proteinExistence type="predicted"/>
<organism evidence="1 2">
    <name type="scientific">Desulfoscipio geothermicus DSM 3669</name>
    <dbReference type="NCBI Taxonomy" id="1121426"/>
    <lineage>
        <taxon>Bacteria</taxon>
        <taxon>Bacillati</taxon>
        <taxon>Bacillota</taxon>
        <taxon>Clostridia</taxon>
        <taxon>Eubacteriales</taxon>
        <taxon>Desulfallaceae</taxon>
        <taxon>Desulfoscipio</taxon>
    </lineage>
</organism>
<protein>
    <recommendedName>
        <fullName evidence="3">Spore germination protein gerPA/gerPF</fullName>
    </recommendedName>
</protein>
<evidence type="ECO:0000313" key="2">
    <source>
        <dbReference type="Proteomes" id="UP000199584"/>
    </source>
</evidence>
<evidence type="ECO:0008006" key="3">
    <source>
        <dbReference type="Google" id="ProtNLM"/>
    </source>
</evidence>
<dbReference type="RefSeq" id="WP_092484057.1">
    <property type="nucleotide sequence ID" value="NZ_FOYM01000017.1"/>
</dbReference>